<name>A0ABQ4CLD0_9ACTN</name>
<dbReference type="InterPro" id="IPR008475">
    <property type="entry name" value="PLipase_C_C"/>
</dbReference>
<proteinExistence type="inferred from homology"/>
<dbReference type="PROSITE" id="PS51318">
    <property type="entry name" value="TAT"/>
    <property type="match status" value="1"/>
</dbReference>
<gene>
    <name evidence="9" type="ORF">Asi02nite_15930</name>
</gene>
<dbReference type="Pfam" id="PF04185">
    <property type="entry name" value="Phosphoesterase"/>
    <property type="match status" value="1"/>
</dbReference>
<dbReference type="NCBIfam" id="TIGR03396">
    <property type="entry name" value="PC_PLC"/>
    <property type="match status" value="1"/>
</dbReference>
<keyword evidence="4" id="KW-0964">Secreted</keyword>
<evidence type="ECO:0000256" key="5">
    <source>
        <dbReference type="ARBA" id="ARBA00022801"/>
    </source>
</evidence>
<dbReference type="InterPro" id="IPR017767">
    <property type="entry name" value="PC-PLC"/>
</dbReference>
<comment type="similarity">
    <text evidence="2">Belongs to the bacterial phospholipase C family.</text>
</comment>
<evidence type="ECO:0000256" key="3">
    <source>
        <dbReference type="ARBA" id="ARBA00012018"/>
    </source>
</evidence>
<evidence type="ECO:0000256" key="1">
    <source>
        <dbReference type="ARBA" id="ARBA00004191"/>
    </source>
</evidence>
<sequence>MGELDRRSFLKMMGAPAVGAALPAGLDRAVSIPANNRTGSIADVEHVIFLMQENRSFDHYFGTLRGVRGFADPHPITLPSGRSVFHQPNGAGELLPFRPDVPDLGQTFLPDPPHGWNDGHAAWNEGRHDKWVPNKGVTAMTYHDRGDLPYQFALADAFTVCDNYHCSLLGPTDPNRYHMWSGWVGNDGQGGGPVINNAEAGYDWSTYPERLERNGICWKIYQDIGLGLTAAGSWGWTSDPYIGNYGDNSLLYFHQYQNAPAGTPLADKAKRGTEVNKLGRDPLQLLADLRSDVEHDRLPQVSWIVAPEAYTEHPNWEPGFGAWYTSQVIDILAANPAVWSKMALFITYDEEGGFFDHMPPPTPPQSPAQGLSTVSTVNEFFPGAGSNKPGPYGLGMRVPMVIVSPWTRGGWVNSQLFDHTSLIRFMEARFAGRNRDLVESNITPWRRAVVGDLTSAFDFKTPNRSRSVKLPDTDDFMPDNLVRFPDLVPVPPADQAVPRQEKGVKPARALPYVLDVSASRDAAALRLEFRNTGAATAVFQVREAGSPAAPRSYTVEPGKHLTDTWAAAAAVEVHGPNGFFRAFTGGETGLTVGTSYDERRLELELAFVNHSRKRVTVTVRDRYRGKPVSLTLRPGEVERREWKLAHNHGWYDLAVAVDGSAVQRLAGHLENGEDSFTDPAMGGLV</sequence>
<dbReference type="PANTHER" id="PTHR31956:SF1">
    <property type="entry name" value="NON-SPECIFIC PHOSPHOLIPASE C1"/>
    <property type="match status" value="1"/>
</dbReference>
<dbReference type="InterPro" id="IPR007312">
    <property type="entry name" value="Phosphoesterase"/>
</dbReference>
<dbReference type="CDD" id="cd16014">
    <property type="entry name" value="PLC"/>
    <property type="match status" value="1"/>
</dbReference>
<dbReference type="Proteomes" id="UP000604117">
    <property type="component" value="Unassembled WGS sequence"/>
</dbReference>
<keyword evidence="10" id="KW-1185">Reference proteome</keyword>
<comment type="subcellular location">
    <subcellularLocation>
        <location evidence="1">Secreted</location>
        <location evidence="1">Cell wall</location>
    </subcellularLocation>
</comment>
<dbReference type="PANTHER" id="PTHR31956">
    <property type="entry name" value="NON-SPECIFIC PHOSPHOLIPASE C4-RELATED"/>
    <property type="match status" value="1"/>
</dbReference>
<evidence type="ECO:0000256" key="2">
    <source>
        <dbReference type="ARBA" id="ARBA00009717"/>
    </source>
</evidence>
<dbReference type="InterPro" id="IPR017850">
    <property type="entry name" value="Alkaline_phosphatase_core_sf"/>
</dbReference>
<dbReference type="EMBL" id="BONE01000009">
    <property type="protein sequence ID" value="GIF72075.1"/>
    <property type="molecule type" value="Genomic_DNA"/>
</dbReference>
<dbReference type="Gene3D" id="3.40.720.10">
    <property type="entry name" value="Alkaline Phosphatase, subunit A"/>
    <property type="match status" value="2"/>
</dbReference>
<accession>A0ABQ4CLD0</accession>
<comment type="caution">
    <text evidence="9">The sequence shown here is derived from an EMBL/GenBank/DDBJ whole genome shotgun (WGS) entry which is preliminary data.</text>
</comment>
<evidence type="ECO:0000256" key="7">
    <source>
        <dbReference type="ARBA" id="ARBA00048421"/>
    </source>
</evidence>
<feature type="domain" description="Bacterial phospholipase C C-terminal" evidence="8">
    <location>
        <begin position="592"/>
        <end position="668"/>
    </location>
</feature>
<keyword evidence="5" id="KW-0378">Hydrolase</keyword>
<protein>
    <recommendedName>
        <fullName evidence="3">phospholipase C</fullName>
        <ecNumber evidence="3">3.1.4.3</ecNumber>
    </recommendedName>
</protein>
<dbReference type="InterPro" id="IPR006311">
    <property type="entry name" value="TAT_signal"/>
</dbReference>
<dbReference type="Pfam" id="PF05506">
    <property type="entry name" value="PLipase_C_C"/>
    <property type="match status" value="2"/>
</dbReference>
<evidence type="ECO:0000256" key="6">
    <source>
        <dbReference type="ARBA" id="ARBA00023026"/>
    </source>
</evidence>
<organism evidence="9 10">
    <name type="scientific">Asanoa siamensis</name>
    <dbReference type="NCBI Taxonomy" id="926357"/>
    <lineage>
        <taxon>Bacteria</taxon>
        <taxon>Bacillati</taxon>
        <taxon>Actinomycetota</taxon>
        <taxon>Actinomycetes</taxon>
        <taxon>Micromonosporales</taxon>
        <taxon>Micromonosporaceae</taxon>
        <taxon>Asanoa</taxon>
    </lineage>
</organism>
<comment type="catalytic activity">
    <reaction evidence="7">
        <text>a 1,2-diacyl-sn-glycero-3-phosphocholine + H2O = phosphocholine + a 1,2-diacyl-sn-glycerol + H(+)</text>
        <dbReference type="Rhea" id="RHEA:10604"/>
        <dbReference type="ChEBI" id="CHEBI:15377"/>
        <dbReference type="ChEBI" id="CHEBI:15378"/>
        <dbReference type="ChEBI" id="CHEBI:17815"/>
        <dbReference type="ChEBI" id="CHEBI:57643"/>
        <dbReference type="ChEBI" id="CHEBI:295975"/>
        <dbReference type="EC" id="3.1.4.3"/>
    </reaction>
    <physiologicalReaction direction="left-to-right" evidence="7">
        <dbReference type="Rhea" id="RHEA:10605"/>
    </physiologicalReaction>
</comment>
<evidence type="ECO:0000313" key="9">
    <source>
        <dbReference type="EMBL" id="GIF72075.1"/>
    </source>
</evidence>
<keyword evidence="6" id="KW-0843">Virulence</keyword>
<reference evidence="9 10" key="1">
    <citation type="submission" date="2021-01" db="EMBL/GenBank/DDBJ databases">
        <title>Whole genome shotgun sequence of Asanoa siamensis NBRC 107932.</title>
        <authorList>
            <person name="Komaki H."/>
            <person name="Tamura T."/>
        </authorList>
    </citation>
    <scope>NUCLEOTIDE SEQUENCE [LARGE SCALE GENOMIC DNA]</scope>
    <source>
        <strain evidence="9 10">NBRC 107932</strain>
    </source>
</reference>
<feature type="domain" description="Bacterial phospholipase C C-terminal" evidence="8">
    <location>
        <begin position="506"/>
        <end position="585"/>
    </location>
</feature>
<dbReference type="EC" id="3.1.4.3" evidence="3"/>
<evidence type="ECO:0000256" key="4">
    <source>
        <dbReference type="ARBA" id="ARBA00022512"/>
    </source>
</evidence>
<evidence type="ECO:0000313" key="10">
    <source>
        <dbReference type="Proteomes" id="UP000604117"/>
    </source>
</evidence>
<evidence type="ECO:0000259" key="8">
    <source>
        <dbReference type="Pfam" id="PF05506"/>
    </source>
</evidence>
<keyword evidence="4" id="KW-0134">Cell wall</keyword>
<dbReference type="RefSeq" id="WP_203711536.1">
    <property type="nucleotide sequence ID" value="NZ_BONE01000009.1"/>
</dbReference>